<protein>
    <submittedName>
        <fullName evidence="3">C-type lectin domain family 17, member A-like</fullName>
    </submittedName>
</protein>
<dbReference type="RefSeq" id="XP_026111331.1">
    <property type="nucleotide sequence ID" value="XM_026255546.1"/>
</dbReference>
<name>A0A6P6NS39_CARAU</name>
<dbReference type="OrthoDB" id="6337382at2759"/>
<feature type="domain" description="C-type lectin" evidence="1">
    <location>
        <begin position="7"/>
        <end position="108"/>
    </location>
</feature>
<dbReference type="AlphaFoldDB" id="A0A6P6NS39"/>
<dbReference type="Proteomes" id="UP000515129">
    <property type="component" value="Unplaced"/>
</dbReference>
<evidence type="ECO:0000259" key="1">
    <source>
        <dbReference type="PROSITE" id="PS50041"/>
    </source>
</evidence>
<reference evidence="3" key="1">
    <citation type="submission" date="2025-08" db="UniProtKB">
        <authorList>
            <consortium name="RefSeq"/>
        </authorList>
    </citation>
    <scope>IDENTIFICATION</scope>
    <source>
        <strain evidence="3">Wakin</strain>
        <tissue evidence="3">Muscle</tissue>
    </source>
</reference>
<dbReference type="Gene3D" id="3.10.100.10">
    <property type="entry name" value="Mannose-Binding Protein A, subunit A"/>
    <property type="match status" value="1"/>
</dbReference>
<dbReference type="PROSITE" id="PS50041">
    <property type="entry name" value="C_TYPE_LECTIN_2"/>
    <property type="match status" value="1"/>
</dbReference>
<dbReference type="Pfam" id="PF00059">
    <property type="entry name" value="Lectin_C"/>
    <property type="match status" value="1"/>
</dbReference>
<proteinExistence type="predicted"/>
<dbReference type="PANTHER" id="PTHR22803">
    <property type="entry name" value="MANNOSE, PHOSPHOLIPASE, LECTIN RECEPTOR RELATED"/>
    <property type="match status" value="1"/>
</dbReference>
<dbReference type="InterPro" id="IPR016187">
    <property type="entry name" value="CTDL_fold"/>
</dbReference>
<evidence type="ECO:0000313" key="2">
    <source>
        <dbReference type="Proteomes" id="UP000515129"/>
    </source>
</evidence>
<accession>A0A6P6NS39</accession>
<dbReference type="InterPro" id="IPR016186">
    <property type="entry name" value="C-type_lectin-like/link_sf"/>
</dbReference>
<organism evidence="2 3">
    <name type="scientific">Carassius auratus</name>
    <name type="common">Goldfish</name>
    <dbReference type="NCBI Taxonomy" id="7957"/>
    <lineage>
        <taxon>Eukaryota</taxon>
        <taxon>Metazoa</taxon>
        <taxon>Chordata</taxon>
        <taxon>Craniata</taxon>
        <taxon>Vertebrata</taxon>
        <taxon>Euteleostomi</taxon>
        <taxon>Actinopterygii</taxon>
        <taxon>Neopterygii</taxon>
        <taxon>Teleostei</taxon>
        <taxon>Ostariophysi</taxon>
        <taxon>Cypriniformes</taxon>
        <taxon>Cyprinidae</taxon>
        <taxon>Cyprininae</taxon>
        <taxon>Carassius</taxon>
    </lineage>
</organism>
<sequence>MDGWRCYQSTLYYISSEEKNWSESKQDCSKRGANLTIINSNEEQDFFKTHDNVWIGLNNMEGTWKWVDGSPLTLSFWASGEPDGAKECVVTSEWKTLPCSSTFKWTCERKPSIEIKNL</sequence>
<gene>
    <name evidence="3" type="primary">LOC113087078</name>
</gene>
<keyword evidence="2" id="KW-1185">Reference proteome</keyword>
<dbReference type="SUPFAM" id="SSF56436">
    <property type="entry name" value="C-type lectin-like"/>
    <property type="match status" value="1"/>
</dbReference>
<dbReference type="SMART" id="SM00034">
    <property type="entry name" value="CLECT"/>
    <property type="match status" value="1"/>
</dbReference>
<dbReference type="GeneID" id="113087078"/>
<evidence type="ECO:0000313" key="3">
    <source>
        <dbReference type="RefSeq" id="XP_026111331.1"/>
    </source>
</evidence>
<dbReference type="InterPro" id="IPR050111">
    <property type="entry name" value="C-type_lectin/snaclec_domain"/>
</dbReference>
<dbReference type="InterPro" id="IPR001304">
    <property type="entry name" value="C-type_lectin-like"/>
</dbReference>
<dbReference type="KEGG" id="caua:113087078"/>